<dbReference type="AlphaFoldDB" id="A0A915DLB4"/>
<evidence type="ECO:0000313" key="3">
    <source>
        <dbReference type="WBParaSite" id="jg20573"/>
    </source>
</evidence>
<feature type="compositionally biased region" description="Polar residues" evidence="1">
    <location>
        <begin position="11"/>
        <end position="31"/>
    </location>
</feature>
<dbReference type="Proteomes" id="UP000887574">
    <property type="component" value="Unplaced"/>
</dbReference>
<dbReference type="WBParaSite" id="jg20573">
    <property type="protein sequence ID" value="jg20573"/>
    <property type="gene ID" value="jg20573"/>
</dbReference>
<evidence type="ECO:0000256" key="1">
    <source>
        <dbReference type="SAM" id="MobiDB-lite"/>
    </source>
</evidence>
<keyword evidence="2" id="KW-1185">Reference proteome</keyword>
<protein>
    <submittedName>
        <fullName evidence="3">Uncharacterized protein</fullName>
    </submittedName>
</protein>
<accession>A0A915DLB4</accession>
<feature type="region of interest" description="Disordered" evidence="1">
    <location>
        <begin position="1"/>
        <end position="31"/>
    </location>
</feature>
<organism evidence="2 3">
    <name type="scientific">Ditylenchus dipsaci</name>
    <dbReference type="NCBI Taxonomy" id="166011"/>
    <lineage>
        <taxon>Eukaryota</taxon>
        <taxon>Metazoa</taxon>
        <taxon>Ecdysozoa</taxon>
        <taxon>Nematoda</taxon>
        <taxon>Chromadorea</taxon>
        <taxon>Rhabditida</taxon>
        <taxon>Tylenchina</taxon>
        <taxon>Tylenchomorpha</taxon>
        <taxon>Sphaerularioidea</taxon>
        <taxon>Anguinidae</taxon>
        <taxon>Anguininae</taxon>
        <taxon>Ditylenchus</taxon>
    </lineage>
</organism>
<sequence>MDDLFDAFETDNGSTVAIKQEQQLPSDNQNQAREISNQLLNRLSAGGKGDKRTLSMEVDESPLANCRV</sequence>
<reference evidence="3" key="1">
    <citation type="submission" date="2022-11" db="UniProtKB">
        <authorList>
            <consortium name="WormBaseParasite"/>
        </authorList>
    </citation>
    <scope>IDENTIFICATION</scope>
</reference>
<evidence type="ECO:0000313" key="2">
    <source>
        <dbReference type="Proteomes" id="UP000887574"/>
    </source>
</evidence>
<feature type="region of interest" description="Disordered" evidence="1">
    <location>
        <begin position="44"/>
        <end position="68"/>
    </location>
</feature>
<name>A0A915DLB4_9BILA</name>
<proteinExistence type="predicted"/>